<proteinExistence type="inferred from homology"/>
<dbReference type="PANTHER" id="PTHR23407">
    <property type="entry name" value="ATPASE INHIBITOR/5-FORMYLTETRAHYDROFOLATE CYCLO-LIGASE"/>
    <property type="match status" value="1"/>
</dbReference>
<accession>A0A0R2H0P7</accession>
<dbReference type="GO" id="GO:0005524">
    <property type="term" value="F:ATP binding"/>
    <property type="evidence" value="ECO:0007669"/>
    <property type="project" value="UniProtKB-KW"/>
</dbReference>
<sequence length="171" mass="19547">MAELSDQQRVWYLQKLVQQVTALTEWQNAKVVALTMAQDEELPTELLIQTALLQGKKVLLPKVRPNHKMDFIQVDEKTDYARHKFGMLEPIGEPFVNLDEIDFVLVPGLAFAEDGQRLGFGGGYYDRWLPKVNAPKVGVTLAANYFKRAQWPVEQTDYALDKIIVLDGYHE</sequence>
<dbReference type="SUPFAM" id="SSF100950">
    <property type="entry name" value="NagB/RpiA/CoA transferase-like"/>
    <property type="match status" value="1"/>
</dbReference>
<dbReference type="Pfam" id="PF01812">
    <property type="entry name" value="5-FTHF_cyc-lig"/>
    <property type="match status" value="1"/>
</dbReference>
<name>A0A0R2H0P7_WEIVI</name>
<dbReference type="GO" id="GO:0035999">
    <property type="term" value="P:tetrahydrofolate interconversion"/>
    <property type="evidence" value="ECO:0007669"/>
    <property type="project" value="TreeGrafter"/>
</dbReference>
<dbReference type="GO" id="GO:0009396">
    <property type="term" value="P:folic acid-containing compound biosynthetic process"/>
    <property type="evidence" value="ECO:0007669"/>
    <property type="project" value="TreeGrafter"/>
</dbReference>
<evidence type="ECO:0000256" key="1">
    <source>
        <dbReference type="ARBA" id="ARBA00010638"/>
    </source>
</evidence>
<evidence type="ECO:0000313" key="6">
    <source>
        <dbReference type="EMBL" id="KRN46547.1"/>
    </source>
</evidence>
<dbReference type="PIRSF" id="PIRSF006806">
    <property type="entry name" value="FTHF_cligase"/>
    <property type="match status" value="1"/>
</dbReference>
<dbReference type="Gene3D" id="3.40.50.10420">
    <property type="entry name" value="NagB/RpiA/CoA transferase-like"/>
    <property type="match status" value="1"/>
</dbReference>
<feature type="binding site" evidence="4">
    <location>
        <position position="41"/>
    </location>
    <ligand>
        <name>substrate</name>
    </ligand>
</feature>
<comment type="similarity">
    <text evidence="1 5">Belongs to the 5-formyltetrahydrofolate cyclo-ligase family.</text>
</comment>
<dbReference type="Proteomes" id="UP000051992">
    <property type="component" value="Unassembled WGS sequence"/>
</dbReference>
<dbReference type="InterPro" id="IPR037171">
    <property type="entry name" value="NagB/RpiA_transferase-like"/>
</dbReference>
<evidence type="ECO:0000256" key="3">
    <source>
        <dbReference type="ARBA" id="ARBA00022840"/>
    </source>
</evidence>
<keyword evidence="3 4" id="KW-0067">ATP-binding</keyword>
<dbReference type="GO" id="GO:0030272">
    <property type="term" value="F:5-formyltetrahydrofolate cyclo-ligase activity"/>
    <property type="evidence" value="ECO:0007669"/>
    <property type="project" value="UniProtKB-EC"/>
</dbReference>
<dbReference type="GO" id="GO:0046872">
    <property type="term" value="F:metal ion binding"/>
    <property type="evidence" value="ECO:0007669"/>
    <property type="project" value="UniProtKB-KW"/>
</dbReference>
<comment type="caution">
    <text evidence="6">The sequence shown here is derived from an EMBL/GenBank/DDBJ whole genome shotgun (WGS) entry which is preliminary data.</text>
</comment>
<comment type="cofactor">
    <cofactor evidence="5">
        <name>Mg(2+)</name>
        <dbReference type="ChEBI" id="CHEBI:18420"/>
    </cofactor>
</comment>
<dbReference type="AlphaFoldDB" id="A0A0R2H0P7"/>
<keyword evidence="5" id="KW-0479">Metal-binding</keyword>
<evidence type="ECO:0000256" key="2">
    <source>
        <dbReference type="ARBA" id="ARBA00022741"/>
    </source>
</evidence>
<evidence type="ECO:0000256" key="5">
    <source>
        <dbReference type="RuleBase" id="RU361279"/>
    </source>
</evidence>
<dbReference type="EMBL" id="JQBM01000002">
    <property type="protein sequence ID" value="KRN46547.1"/>
    <property type="molecule type" value="Genomic_DNA"/>
</dbReference>
<dbReference type="InterPro" id="IPR024185">
    <property type="entry name" value="FTHF_cligase-like_sf"/>
</dbReference>
<dbReference type="PANTHER" id="PTHR23407:SF1">
    <property type="entry name" value="5-FORMYLTETRAHYDROFOLATE CYCLO-LIGASE"/>
    <property type="match status" value="1"/>
</dbReference>
<evidence type="ECO:0000256" key="4">
    <source>
        <dbReference type="PIRSR" id="PIRSR006806-1"/>
    </source>
</evidence>
<gene>
    <name evidence="6" type="ORF">IV50_GL000825</name>
</gene>
<feature type="binding site" evidence="4">
    <location>
        <position position="36"/>
    </location>
    <ligand>
        <name>substrate</name>
    </ligand>
</feature>
<keyword evidence="2 4" id="KW-0547">Nucleotide-binding</keyword>
<dbReference type="NCBIfam" id="TIGR02727">
    <property type="entry name" value="MTHFS_bact"/>
    <property type="match status" value="1"/>
</dbReference>
<evidence type="ECO:0000313" key="7">
    <source>
        <dbReference type="Proteomes" id="UP000051992"/>
    </source>
</evidence>
<feature type="binding site" evidence="4">
    <location>
        <begin position="117"/>
        <end position="125"/>
    </location>
    <ligand>
        <name>ATP</name>
        <dbReference type="ChEBI" id="CHEBI:30616"/>
    </ligand>
</feature>
<keyword evidence="5" id="KW-0460">Magnesium</keyword>
<keyword evidence="6" id="KW-0436">Ligase</keyword>
<dbReference type="EC" id="6.3.3.2" evidence="5"/>
<reference evidence="6 7" key="1">
    <citation type="journal article" date="2015" name="Genome Announc.">
        <title>Expanding the biotechnology potential of lactobacilli through comparative genomics of 213 strains and associated genera.</title>
        <authorList>
            <person name="Sun Z."/>
            <person name="Harris H.M."/>
            <person name="McCann A."/>
            <person name="Guo C."/>
            <person name="Argimon S."/>
            <person name="Zhang W."/>
            <person name="Yang X."/>
            <person name="Jeffery I.B."/>
            <person name="Cooney J.C."/>
            <person name="Kagawa T.F."/>
            <person name="Liu W."/>
            <person name="Song Y."/>
            <person name="Salvetti E."/>
            <person name="Wrobel A."/>
            <person name="Rasinkangas P."/>
            <person name="Parkhill J."/>
            <person name="Rea M.C."/>
            <person name="O'Sullivan O."/>
            <person name="Ritari J."/>
            <person name="Douillard F.P."/>
            <person name="Paul Ross R."/>
            <person name="Yang R."/>
            <person name="Briner A.E."/>
            <person name="Felis G.E."/>
            <person name="de Vos W.M."/>
            <person name="Barrangou R."/>
            <person name="Klaenhammer T.R."/>
            <person name="Caufield P.W."/>
            <person name="Cui Y."/>
            <person name="Zhang H."/>
            <person name="O'Toole P.W."/>
        </authorList>
    </citation>
    <scope>NUCLEOTIDE SEQUENCE [LARGE SCALE GENOMIC DNA]</scope>
    <source>
        <strain evidence="6 7">DSM 20410</strain>
    </source>
</reference>
<protein>
    <recommendedName>
        <fullName evidence="5">5-formyltetrahydrofolate cyclo-ligase</fullName>
        <ecNumber evidence="5">6.3.3.2</ecNumber>
    </recommendedName>
</protein>
<keyword evidence="7" id="KW-1185">Reference proteome</keyword>
<dbReference type="InterPro" id="IPR002698">
    <property type="entry name" value="FTHF_cligase"/>
</dbReference>
<dbReference type="PATRIC" id="fig|1629.5.peg.832"/>
<comment type="catalytic activity">
    <reaction evidence="5">
        <text>(6S)-5-formyl-5,6,7,8-tetrahydrofolate + ATP = (6R)-5,10-methenyltetrahydrofolate + ADP + phosphate</text>
        <dbReference type="Rhea" id="RHEA:10488"/>
        <dbReference type="ChEBI" id="CHEBI:30616"/>
        <dbReference type="ChEBI" id="CHEBI:43474"/>
        <dbReference type="ChEBI" id="CHEBI:57455"/>
        <dbReference type="ChEBI" id="CHEBI:57457"/>
        <dbReference type="ChEBI" id="CHEBI:456216"/>
        <dbReference type="EC" id="6.3.3.2"/>
    </reaction>
</comment>
<organism evidence="6 7">
    <name type="scientific">Weissella viridescens</name>
    <name type="common">Lactobacillus viridescens</name>
    <dbReference type="NCBI Taxonomy" id="1629"/>
    <lineage>
        <taxon>Bacteria</taxon>
        <taxon>Bacillati</taxon>
        <taxon>Bacillota</taxon>
        <taxon>Bacilli</taxon>
        <taxon>Lactobacillales</taxon>
        <taxon>Lactobacillaceae</taxon>
        <taxon>Weissella</taxon>
    </lineage>
</organism>